<dbReference type="GO" id="GO:0006511">
    <property type="term" value="P:ubiquitin-dependent protein catabolic process"/>
    <property type="evidence" value="ECO:0007669"/>
    <property type="project" value="TreeGrafter"/>
</dbReference>
<proteinExistence type="inferred from homology"/>
<dbReference type="GO" id="GO:0008541">
    <property type="term" value="C:proteasome regulatory particle, lid subcomplex"/>
    <property type="evidence" value="ECO:0007669"/>
    <property type="project" value="TreeGrafter"/>
</dbReference>
<dbReference type="InterPro" id="IPR000717">
    <property type="entry name" value="PCI_dom"/>
</dbReference>
<dbReference type="InterPro" id="IPR035298">
    <property type="entry name" value="PSMD13"/>
</dbReference>
<keyword evidence="3" id="KW-0175">Coiled coil</keyword>
<evidence type="ECO:0000256" key="1">
    <source>
        <dbReference type="ARBA" id="ARBA00006207"/>
    </source>
</evidence>
<dbReference type="GO" id="GO:0005198">
    <property type="term" value="F:structural molecule activity"/>
    <property type="evidence" value="ECO:0007669"/>
    <property type="project" value="TreeGrafter"/>
</dbReference>
<gene>
    <name evidence="5" type="ORF">HGUI_01351</name>
</gene>
<dbReference type="InterPro" id="IPR054179">
    <property type="entry name" value="PSD13_N"/>
</dbReference>
<feature type="domain" description="PCI" evidence="4">
    <location>
        <begin position="199"/>
        <end position="382"/>
    </location>
</feature>
<feature type="coiled-coil region" evidence="3">
    <location>
        <begin position="86"/>
        <end position="155"/>
    </location>
</feature>
<dbReference type="OrthoDB" id="1093at2759"/>
<dbReference type="InterPro" id="IPR036390">
    <property type="entry name" value="WH_DNA-bd_sf"/>
</dbReference>
<accession>A0A1L0CWG5</accession>
<sequence length="414" mass="48869">MSSYLYELSKSCSSKTESLYRDLTILNDQKLWFQLTQKLEVLFFDNEFKTEITNKQKQLIFENFVEPIIMSLDDTKVTEFFIYILNNETEKSLEEKIELLNGLKNKLLELDDKKVNQNDGYIKRLNSKIIIDCEMIQYKLQLNRLNESVDILKDALNTLENPLFENFVSIRAKLAYYKSILKLNKFNKEYNDYYYNSLLFISCYQKLLEDKYFNNDLYLKETILWANFKPELYYAILLADKIYHFNEILDNQWVNTESFNNDSAQSDKLEALLEGVVSKHILEINSTEYTESINEILSLTNETSKEQLLKFLIQKKALVNLLGLIFNENASKKTLPFSEISKKIQVQENEIELLLMKAMSLNLLQGKINQVDQLIKITWIQPRVMTGKEVMVLRDNLVQWKENHLKTTTEKLLT</sequence>
<dbReference type="PANTHER" id="PTHR10539">
    <property type="entry name" value="26S PROTEASOME NON-ATPASE REGULATORY SUBUNIT 13"/>
    <property type="match status" value="1"/>
</dbReference>
<evidence type="ECO:0000256" key="2">
    <source>
        <dbReference type="ARBA" id="ARBA00022942"/>
    </source>
</evidence>
<dbReference type="SMART" id="SM00088">
    <property type="entry name" value="PINT"/>
    <property type="match status" value="1"/>
</dbReference>
<dbReference type="Pfam" id="PF22037">
    <property type="entry name" value="PSD13_N"/>
    <property type="match status" value="1"/>
</dbReference>
<evidence type="ECO:0000313" key="6">
    <source>
        <dbReference type="Proteomes" id="UP000183365"/>
    </source>
</evidence>
<evidence type="ECO:0000313" key="5">
    <source>
        <dbReference type="EMBL" id="SGZ39151.1"/>
    </source>
</evidence>
<dbReference type="Pfam" id="PF01399">
    <property type="entry name" value="PCI"/>
    <property type="match status" value="1"/>
</dbReference>
<keyword evidence="6" id="KW-1185">Reference proteome</keyword>
<evidence type="ECO:0000259" key="4">
    <source>
        <dbReference type="PROSITE" id="PS50250"/>
    </source>
</evidence>
<comment type="similarity">
    <text evidence="1">Belongs to the proteasome subunit S11 family.</text>
</comment>
<dbReference type="GO" id="GO:0005634">
    <property type="term" value="C:nucleus"/>
    <property type="evidence" value="ECO:0007669"/>
    <property type="project" value="TreeGrafter"/>
</dbReference>
<reference evidence="6" key="1">
    <citation type="submission" date="2016-11" db="EMBL/GenBank/DDBJ databases">
        <authorList>
            <person name="Guldener U."/>
        </authorList>
    </citation>
    <scope>NUCLEOTIDE SEQUENCE [LARGE SCALE GENOMIC DNA]</scope>
</reference>
<dbReference type="PROSITE" id="PS50250">
    <property type="entry name" value="PCI"/>
    <property type="match status" value="1"/>
</dbReference>
<dbReference type="EMBL" id="FQNF01000018">
    <property type="protein sequence ID" value="SGZ39151.1"/>
    <property type="molecule type" value="Genomic_DNA"/>
</dbReference>
<dbReference type="VEuPathDB" id="FungiDB:HGUI_01351"/>
<dbReference type="AlphaFoldDB" id="A0A1L0CWG5"/>
<organism evidence="5 6">
    <name type="scientific">Hanseniaspora guilliermondii</name>
    <dbReference type="NCBI Taxonomy" id="56406"/>
    <lineage>
        <taxon>Eukaryota</taxon>
        <taxon>Fungi</taxon>
        <taxon>Dikarya</taxon>
        <taxon>Ascomycota</taxon>
        <taxon>Saccharomycotina</taxon>
        <taxon>Saccharomycetes</taxon>
        <taxon>Saccharomycodales</taxon>
        <taxon>Saccharomycodaceae</taxon>
        <taxon>Hanseniaspora</taxon>
    </lineage>
</organism>
<evidence type="ECO:0000256" key="3">
    <source>
        <dbReference type="SAM" id="Coils"/>
    </source>
</evidence>
<dbReference type="Proteomes" id="UP000183365">
    <property type="component" value="Unassembled WGS sequence"/>
</dbReference>
<protein>
    <recommendedName>
        <fullName evidence="4">PCI domain-containing protein</fullName>
    </recommendedName>
</protein>
<dbReference type="SUPFAM" id="SSF46785">
    <property type="entry name" value="Winged helix' DNA-binding domain"/>
    <property type="match status" value="1"/>
</dbReference>
<keyword evidence="2" id="KW-0647">Proteasome</keyword>
<name>A0A1L0CWG5_9ASCO</name>
<dbReference type="GO" id="GO:0005829">
    <property type="term" value="C:cytosol"/>
    <property type="evidence" value="ECO:0007669"/>
    <property type="project" value="TreeGrafter"/>
</dbReference>
<dbReference type="PANTHER" id="PTHR10539:SF0">
    <property type="entry name" value="26S PROTEASOME NON-ATPASE REGULATORY SUBUNIT 13"/>
    <property type="match status" value="1"/>
</dbReference>